<comment type="caution">
    <text evidence="17">The sequence shown here is derived from an EMBL/GenBank/DDBJ whole genome shotgun (WGS) entry which is preliminary data.</text>
</comment>
<evidence type="ECO:0000256" key="4">
    <source>
        <dbReference type="ARBA" id="ARBA00022496"/>
    </source>
</evidence>
<reference evidence="17 18" key="1">
    <citation type="submission" date="2018-03" db="EMBL/GenBank/DDBJ databases">
        <title>The draft genome of Sphingosinicella sp. GL-C-18.</title>
        <authorList>
            <person name="Liu L."/>
            <person name="Li L."/>
            <person name="Liang L."/>
            <person name="Zhang X."/>
            <person name="Wang T."/>
        </authorList>
    </citation>
    <scope>NUCLEOTIDE SEQUENCE [LARGE SCALE GENOMIC DNA]</scope>
    <source>
        <strain evidence="17 18">GL-C-18</strain>
    </source>
</reference>
<dbReference type="PROSITE" id="PS52016">
    <property type="entry name" value="TONB_DEPENDENT_REC_3"/>
    <property type="match status" value="1"/>
</dbReference>
<dbReference type="Gene3D" id="2.170.130.10">
    <property type="entry name" value="TonB-dependent receptor, plug domain"/>
    <property type="match status" value="1"/>
</dbReference>
<dbReference type="Proteomes" id="UP000241167">
    <property type="component" value="Unassembled WGS sequence"/>
</dbReference>
<dbReference type="InterPro" id="IPR012910">
    <property type="entry name" value="Plug_dom"/>
</dbReference>
<dbReference type="PANTHER" id="PTHR32552:SF89">
    <property type="entry name" value="CATECHOLATE SIDEROPHORE RECEPTOR FIU"/>
    <property type="match status" value="1"/>
</dbReference>
<keyword evidence="11 12" id="KW-0998">Cell outer membrane</keyword>
<keyword evidence="18" id="KW-1185">Reference proteome</keyword>
<evidence type="ECO:0000256" key="13">
    <source>
        <dbReference type="RuleBase" id="RU003357"/>
    </source>
</evidence>
<keyword evidence="3 12" id="KW-1134">Transmembrane beta strand</keyword>
<keyword evidence="8" id="KW-0406">Ion transport</keyword>
<keyword evidence="5 12" id="KW-0812">Transmembrane</keyword>
<evidence type="ECO:0000256" key="14">
    <source>
        <dbReference type="SAM" id="SignalP"/>
    </source>
</evidence>
<keyword evidence="2 12" id="KW-0813">Transport</keyword>
<evidence type="ECO:0000256" key="12">
    <source>
        <dbReference type="PROSITE-ProRule" id="PRU01360"/>
    </source>
</evidence>
<keyword evidence="6 14" id="KW-0732">Signal</keyword>
<keyword evidence="9 13" id="KW-0798">TonB box</keyword>
<dbReference type="Pfam" id="PF07715">
    <property type="entry name" value="Plug"/>
    <property type="match status" value="1"/>
</dbReference>
<dbReference type="Gene3D" id="2.40.170.20">
    <property type="entry name" value="TonB-dependent receptor, beta-barrel domain"/>
    <property type="match status" value="1"/>
</dbReference>
<evidence type="ECO:0000256" key="5">
    <source>
        <dbReference type="ARBA" id="ARBA00022692"/>
    </source>
</evidence>
<dbReference type="InterPro" id="IPR000531">
    <property type="entry name" value="Beta-barrel_TonB"/>
</dbReference>
<dbReference type="InterPro" id="IPR037066">
    <property type="entry name" value="Plug_dom_sf"/>
</dbReference>
<evidence type="ECO:0000256" key="2">
    <source>
        <dbReference type="ARBA" id="ARBA00022448"/>
    </source>
</evidence>
<protein>
    <submittedName>
        <fullName evidence="17">TonB-dependent receptor</fullName>
    </submittedName>
</protein>
<dbReference type="GO" id="GO:0015344">
    <property type="term" value="F:siderophore uptake transmembrane transporter activity"/>
    <property type="evidence" value="ECO:0007669"/>
    <property type="project" value="TreeGrafter"/>
</dbReference>
<evidence type="ECO:0000256" key="3">
    <source>
        <dbReference type="ARBA" id="ARBA00022452"/>
    </source>
</evidence>
<comment type="subcellular location">
    <subcellularLocation>
        <location evidence="1 12">Cell outer membrane</location>
        <topology evidence="1 12">Multi-pass membrane protein</topology>
    </subcellularLocation>
</comment>
<evidence type="ECO:0000256" key="10">
    <source>
        <dbReference type="ARBA" id="ARBA00023136"/>
    </source>
</evidence>
<keyword evidence="4" id="KW-0410">Iron transport</keyword>
<dbReference type="AlphaFoldDB" id="A0A2P7QRN8"/>
<dbReference type="InterPro" id="IPR039426">
    <property type="entry name" value="TonB-dep_rcpt-like"/>
</dbReference>
<gene>
    <name evidence="17" type="ORF">C7I55_09970</name>
</gene>
<evidence type="ECO:0000256" key="6">
    <source>
        <dbReference type="ARBA" id="ARBA00022729"/>
    </source>
</evidence>
<evidence type="ECO:0000313" key="18">
    <source>
        <dbReference type="Proteomes" id="UP000241167"/>
    </source>
</evidence>
<dbReference type="PANTHER" id="PTHR32552">
    <property type="entry name" value="FERRICHROME IRON RECEPTOR-RELATED"/>
    <property type="match status" value="1"/>
</dbReference>
<dbReference type="EMBL" id="PXYI01000003">
    <property type="protein sequence ID" value="PSJ40636.1"/>
    <property type="molecule type" value="Genomic_DNA"/>
</dbReference>
<accession>A0A2P7QRN8</accession>
<feature type="domain" description="TonB-dependent receptor-like beta-barrel" evidence="15">
    <location>
        <begin position="451"/>
        <end position="804"/>
    </location>
</feature>
<feature type="chain" id="PRO_5015198993" evidence="14">
    <location>
        <begin position="22"/>
        <end position="842"/>
    </location>
</feature>
<dbReference type="InterPro" id="IPR036942">
    <property type="entry name" value="Beta-barrel_TonB_sf"/>
</dbReference>
<keyword evidence="17" id="KW-0675">Receptor</keyword>
<dbReference type="Pfam" id="PF00593">
    <property type="entry name" value="TonB_dep_Rec_b-barrel"/>
    <property type="match status" value="1"/>
</dbReference>
<evidence type="ECO:0000259" key="16">
    <source>
        <dbReference type="Pfam" id="PF07715"/>
    </source>
</evidence>
<sequence>MKRGTLFLTAAPLALAMPAYAAHAENASAASGGETVAASAEAAQEDTTGAASGKAKEEVFSTGVAKGRDILDSAISTSSLKATEIRKLGARSLAEILRTLPGIRVEASSGEGNSNYTIRGLPLASGGSKYLQIEEDGLPVLEFGDIFNAGSDVFIRADLNLAAIEAIRGGSASTFASNSPGGVINLISKTGDSEGGTVQATTGLDYGEKRIDFEYGTRLSETLRFHVGGFYRSGEGPRDIGYNGYRGGQVKFNVTRQFDNGFVRLYGKLLDDRSPQYVPAPVMITGTDADPEFKKITNFDPKKDSLLSSNIGTFLSLDRDNQPVAENFHDGMHAKSKSIGLEAQFEIGGWSVTERARYSANSGDLFRLVPGSIAPAATIAAATGGAGATLRYANGPNAGQAITDLAGLNGNGLLASVYLAKVKLHSLNNFTNDLRANRVWKVGAGDLTVTAGLYKAMQTVDMDWLYSTAIQDVVGGGKAALVDVTNAAGTRVTQNGYSAFSIQGLSLLHRAFNVDYDITAPYGSVNYRFGKIAIGGSLRYDIGSVNGQVFGADLGGGRPGITSVDFNRDGVISVAESRTAILPLTQPSPVNYDYGYLSYSAGINFRIAEPLAIFARYSRGARANADKILFTSAIDYNSGDLPDSSNAYDTVKQLEGGVKFRQNGLALNLTGFHAKSEDDNIQSGSGLGTSRLYRAYGAEFEGSFRRGPFSLNAGATYTKAKIMKDFLNAAITGLEPRHQPEWTFQLMPQVSTRYATFGASAITVTSSYAQDTDQLRMPGFTVVNAFVQFHPTERVQLSVNANNLFNSLGYYEISQATVPANGIGWGRANNGRTISTSLSLSF</sequence>
<evidence type="ECO:0000256" key="1">
    <source>
        <dbReference type="ARBA" id="ARBA00004571"/>
    </source>
</evidence>
<proteinExistence type="inferred from homology"/>
<keyword evidence="7" id="KW-0408">Iron</keyword>
<dbReference type="SUPFAM" id="SSF56935">
    <property type="entry name" value="Porins"/>
    <property type="match status" value="1"/>
</dbReference>
<evidence type="ECO:0000313" key="17">
    <source>
        <dbReference type="EMBL" id="PSJ40636.1"/>
    </source>
</evidence>
<dbReference type="GO" id="GO:0009279">
    <property type="term" value="C:cell outer membrane"/>
    <property type="evidence" value="ECO:0007669"/>
    <property type="project" value="UniProtKB-SubCell"/>
</dbReference>
<evidence type="ECO:0000259" key="15">
    <source>
        <dbReference type="Pfam" id="PF00593"/>
    </source>
</evidence>
<evidence type="ECO:0000256" key="7">
    <source>
        <dbReference type="ARBA" id="ARBA00023004"/>
    </source>
</evidence>
<keyword evidence="10 12" id="KW-0472">Membrane</keyword>
<feature type="signal peptide" evidence="14">
    <location>
        <begin position="1"/>
        <end position="21"/>
    </location>
</feature>
<evidence type="ECO:0000256" key="8">
    <source>
        <dbReference type="ARBA" id="ARBA00023065"/>
    </source>
</evidence>
<dbReference type="OrthoDB" id="7386960at2"/>
<dbReference type="RefSeq" id="WP_106512787.1">
    <property type="nucleotide sequence ID" value="NZ_PXYI01000003.1"/>
</dbReference>
<name>A0A2P7QRN8_9SPHN</name>
<evidence type="ECO:0000256" key="11">
    <source>
        <dbReference type="ARBA" id="ARBA00023237"/>
    </source>
</evidence>
<evidence type="ECO:0000256" key="9">
    <source>
        <dbReference type="ARBA" id="ARBA00023077"/>
    </source>
</evidence>
<comment type="similarity">
    <text evidence="12 13">Belongs to the TonB-dependent receptor family.</text>
</comment>
<feature type="domain" description="TonB-dependent receptor plug" evidence="16">
    <location>
        <begin position="71"/>
        <end position="183"/>
    </location>
</feature>
<organism evidence="17 18">
    <name type="scientific">Allosphingosinicella deserti</name>
    <dbReference type="NCBI Taxonomy" id="2116704"/>
    <lineage>
        <taxon>Bacteria</taxon>
        <taxon>Pseudomonadati</taxon>
        <taxon>Pseudomonadota</taxon>
        <taxon>Alphaproteobacteria</taxon>
        <taxon>Sphingomonadales</taxon>
        <taxon>Sphingomonadaceae</taxon>
        <taxon>Allosphingosinicella</taxon>
    </lineage>
</organism>